<keyword evidence="4" id="KW-0804">Transcription</keyword>
<protein>
    <recommendedName>
        <fullName evidence="6">OVATE domain-containing protein</fullName>
    </recommendedName>
</protein>
<evidence type="ECO:0000256" key="1">
    <source>
        <dbReference type="ARBA" id="ARBA00004123"/>
    </source>
</evidence>
<keyword evidence="5" id="KW-0539">Nucleus</keyword>
<feature type="domain" description="OVATE" evidence="6">
    <location>
        <begin position="64"/>
        <end position="101"/>
    </location>
</feature>
<evidence type="ECO:0000256" key="5">
    <source>
        <dbReference type="ARBA" id="ARBA00023242"/>
    </source>
</evidence>
<dbReference type="GO" id="GO:0045892">
    <property type="term" value="P:negative regulation of DNA-templated transcription"/>
    <property type="evidence" value="ECO:0007669"/>
    <property type="project" value="UniProtKB-ARBA"/>
</dbReference>
<dbReference type="EMBL" id="KI630177">
    <property type="protein sequence ID" value="EYU45739.1"/>
    <property type="molecule type" value="Genomic_DNA"/>
</dbReference>
<dbReference type="InterPro" id="IPR006458">
    <property type="entry name" value="Ovate_C"/>
</dbReference>
<evidence type="ECO:0000313" key="7">
    <source>
        <dbReference type="EMBL" id="EYU45739.1"/>
    </source>
</evidence>
<name>A0A022S088_ERYGU</name>
<evidence type="ECO:0000259" key="6">
    <source>
        <dbReference type="PROSITE" id="PS51754"/>
    </source>
</evidence>
<dbReference type="Proteomes" id="UP000030748">
    <property type="component" value="Unassembled WGS sequence"/>
</dbReference>
<dbReference type="AlphaFoldDB" id="A0A022S088"/>
<reference evidence="7 8" key="1">
    <citation type="journal article" date="2013" name="Proc. Natl. Acad. Sci. U.S.A.">
        <title>Fine-scale variation in meiotic recombination in Mimulus inferred from population shotgun sequencing.</title>
        <authorList>
            <person name="Hellsten U."/>
            <person name="Wright K.M."/>
            <person name="Jenkins J."/>
            <person name="Shu S."/>
            <person name="Yuan Y."/>
            <person name="Wessler S.R."/>
            <person name="Schmutz J."/>
            <person name="Willis J.H."/>
            <person name="Rokhsar D.S."/>
        </authorList>
    </citation>
    <scope>NUCLEOTIDE SEQUENCE [LARGE SCALE GENOMIC DNA]</scope>
    <source>
        <strain evidence="8">cv. DUN x IM62</strain>
    </source>
</reference>
<dbReference type="GO" id="GO:0005634">
    <property type="term" value="C:nucleus"/>
    <property type="evidence" value="ECO:0007669"/>
    <property type="project" value="UniProtKB-SubCell"/>
</dbReference>
<dbReference type="PhylomeDB" id="A0A022S088"/>
<comment type="subcellular location">
    <subcellularLocation>
        <location evidence="1">Nucleus</location>
    </subcellularLocation>
</comment>
<proteinExistence type="predicted"/>
<keyword evidence="2" id="KW-0678">Repressor</keyword>
<evidence type="ECO:0000256" key="3">
    <source>
        <dbReference type="ARBA" id="ARBA00023015"/>
    </source>
</evidence>
<accession>A0A022S088</accession>
<sequence>MRQYPQAMFLGMLMAIKSSCNTTFFAVVDTPQFATPPIRCGGGKHPKLEGYPEVWRNGRESVALENDFDHLYLDFRRSMLKIVMEKNLYSKDDLKELVNCY</sequence>
<organism evidence="7 8">
    <name type="scientific">Erythranthe guttata</name>
    <name type="common">Yellow monkey flower</name>
    <name type="synonym">Mimulus guttatus</name>
    <dbReference type="NCBI Taxonomy" id="4155"/>
    <lineage>
        <taxon>Eukaryota</taxon>
        <taxon>Viridiplantae</taxon>
        <taxon>Streptophyta</taxon>
        <taxon>Embryophyta</taxon>
        <taxon>Tracheophyta</taxon>
        <taxon>Spermatophyta</taxon>
        <taxon>Magnoliopsida</taxon>
        <taxon>eudicotyledons</taxon>
        <taxon>Gunneridae</taxon>
        <taxon>Pentapetalae</taxon>
        <taxon>asterids</taxon>
        <taxon>lamiids</taxon>
        <taxon>Lamiales</taxon>
        <taxon>Phrymaceae</taxon>
        <taxon>Erythranthe</taxon>
    </lineage>
</organism>
<dbReference type="PROSITE" id="PS51754">
    <property type="entry name" value="OVATE"/>
    <property type="match status" value="1"/>
</dbReference>
<evidence type="ECO:0000313" key="8">
    <source>
        <dbReference type="Proteomes" id="UP000030748"/>
    </source>
</evidence>
<keyword evidence="8" id="KW-1185">Reference proteome</keyword>
<gene>
    <name evidence="7" type="ORF">MIMGU_mgv11b019082mg</name>
</gene>
<dbReference type="Pfam" id="PF04844">
    <property type="entry name" value="Ovate"/>
    <property type="match status" value="1"/>
</dbReference>
<evidence type="ECO:0000256" key="4">
    <source>
        <dbReference type="ARBA" id="ARBA00023163"/>
    </source>
</evidence>
<keyword evidence="3" id="KW-0805">Transcription regulation</keyword>
<evidence type="ECO:0000256" key="2">
    <source>
        <dbReference type="ARBA" id="ARBA00022491"/>
    </source>
</evidence>